<dbReference type="InterPro" id="IPR021729">
    <property type="entry name" value="DUF3298"/>
</dbReference>
<evidence type="ECO:0000256" key="1">
    <source>
        <dbReference type="SAM" id="SignalP"/>
    </source>
</evidence>
<organism evidence="3 4">
    <name type="scientific">Kushneria phosphatilytica</name>
    <dbReference type="NCBI Taxonomy" id="657387"/>
    <lineage>
        <taxon>Bacteria</taxon>
        <taxon>Pseudomonadati</taxon>
        <taxon>Pseudomonadota</taxon>
        <taxon>Gammaproteobacteria</taxon>
        <taxon>Oceanospirillales</taxon>
        <taxon>Halomonadaceae</taxon>
        <taxon>Kushneria</taxon>
    </lineage>
</organism>
<feature type="domain" description="DUF3298" evidence="2">
    <location>
        <begin position="200"/>
        <end position="273"/>
    </location>
</feature>
<evidence type="ECO:0000313" key="3">
    <source>
        <dbReference type="EMBL" id="QEL12463.1"/>
    </source>
</evidence>
<dbReference type="Proteomes" id="UP000322553">
    <property type="component" value="Chromosome"/>
</dbReference>
<dbReference type="AlphaFoldDB" id="A0A5C1A4A4"/>
<protein>
    <submittedName>
        <fullName evidence="3">DUF3298 and DUF4163 domain-containing protein</fullName>
    </submittedName>
</protein>
<dbReference type="Gene3D" id="3.90.640.20">
    <property type="entry name" value="Heat-shock cognate protein, ATPase"/>
    <property type="match status" value="1"/>
</dbReference>
<dbReference type="Pfam" id="PF11738">
    <property type="entry name" value="DUF3298"/>
    <property type="match status" value="1"/>
</dbReference>
<dbReference type="InterPro" id="IPR037126">
    <property type="entry name" value="PdaC/RsiV-like_sf"/>
</dbReference>
<keyword evidence="1" id="KW-0732">Signal</keyword>
<sequence>MTRAASAVRIRLLLLPLGRHAMSMHQPCLRLSLACFLALSLGGCGHHDDKPATSAHQITSQFLLKPVHLNRRIIQPDCHTHCATITVDSLRFDNAPGLTRQLEHRQLVLASDFNENADEAPASLQAFSDRFFAQAAQEHDHHPQTAPYEARFEAGIIADHDHLVVVRLDDYVFRGGAHGMPTTAYMVIDTRTQRTVTLNDMLVKGRRDAFDRVLKAAHQRWLKRLDQPLDPEDWPFTSSDNVALMEDDVVVKYQPYAIAPYAVGQPELHIPYSDLKGIFKPRYLPRDSH</sequence>
<dbReference type="Gene3D" id="3.30.565.40">
    <property type="entry name" value="Fervidobacterium nodosum Rt17-B1 like"/>
    <property type="match status" value="1"/>
</dbReference>
<accession>A0A5C1A4A4</accession>
<proteinExistence type="predicted"/>
<dbReference type="EMBL" id="CP043420">
    <property type="protein sequence ID" value="QEL12463.1"/>
    <property type="molecule type" value="Genomic_DNA"/>
</dbReference>
<dbReference type="OrthoDB" id="8610451at2"/>
<evidence type="ECO:0000313" key="4">
    <source>
        <dbReference type="Proteomes" id="UP000322553"/>
    </source>
</evidence>
<feature type="signal peptide" evidence="1">
    <location>
        <begin position="1"/>
        <end position="21"/>
    </location>
</feature>
<gene>
    <name evidence="3" type="ORF">FY550_15825</name>
</gene>
<dbReference type="KEGG" id="kuy:FY550_15825"/>
<keyword evidence="4" id="KW-1185">Reference proteome</keyword>
<evidence type="ECO:0000259" key="2">
    <source>
        <dbReference type="Pfam" id="PF11738"/>
    </source>
</evidence>
<feature type="chain" id="PRO_5022690019" evidence="1">
    <location>
        <begin position="22"/>
        <end position="289"/>
    </location>
</feature>
<reference evidence="3 4" key="1">
    <citation type="submission" date="2019-08" db="EMBL/GenBank/DDBJ databases">
        <title>Complete genome sequence of Kushneria sp. YCWA18, a halophilic phosphate-solubilizing bacterium isolated from Daqiao saltern in China.</title>
        <authorList>
            <person name="Du G.-X."/>
            <person name="Qu L.-Y."/>
        </authorList>
    </citation>
    <scope>NUCLEOTIDE SEQUENCE [LARGE SCALE GENOMIC DNA]</scope>
    <source>
        <strain evidence="3 4">YCWA18</strain>
    </source>
</reference>
<name>A0A5C1A4A4_9GAMM</name>